<protein>
    <submittedName>
        <fullName evidence="1">Uncharacterized protein</fullName>
    </submittedName>
</protein>
<accession>A0A8S5V7D9</accession>
<dbReference type="EMBL" id="BK016212">
    <property type="protein sequence ID" value="DAG02616.1"/>
    <property type="molecule type" value="Genomic_DNA"/>
</dbReference>
<reference evidence="1" key="1">
    <citation type="journal article" date="2021" name="Proc. Natl. Acad. Sci. U.S.A.">
        <title>A Catalog of Tens of Thousands of Viruses from Human Metagenomes Reveals Hidden Associations with Chronic Diseases.</title>
        <authorList>
            <person name="Tisza M.J."/>
            <person name="Buck C.B."/>
        </authorList>
    </citation>
    <scope>NUCLEOTIDE SEQUENCE</scope>
    <source>
        <strain evidence="1">CtUXy6</strain>
    </source>
</reference>
<sequence length="878" mass="96608">MPIEEFNQVFRPVVNPVNLDVAGKAYDTLEQGHLKAIDTASAVQAELAKLDLNEAEDEWRQQQVNKIRSAVTDNSTYGNAYGALDDIIRENGAIMSNPGMIGRLRAQQDYKQYIDRLEKRTDIPEDYKAYYKEMNKYNYKDVTDDKGNIIGGSKWQPTDQEVSTVPMNQILDQALKWAAKESGGGSQTRWLDAQGKVTNDITKSVTGEIYSSSSNRWERLSKDKLAAAVSAVIENTPGAKASLEQDYKIAKWKYDKSGGNNPDITDKDGILLTPEQYLTKRVDPFYKAATYYNQTSDTKYGEAWKAQLALANKQAAKGNPRGADILSTTTNPVRIENFVPSKAQADITSSKQSLANLLKGANPNLEFNLDGQTNDAIKKLITDNITDPMEKLRALQNLETIQDNQEYLNTLKAGQDPDIANAFDTYNAIVSMSDLPSVENNKYAKDYATRVNNLYGSNGQAIRQYFADDDIYDEFIANVGGEKKAEALGIKFGSKDGKKYVELPRDNNRSLYSFAKASTDAINKRSLVGEIWQLGKGLVNSKWGDNVVRVSANGEEEPVTESQSYQGTNWGTSLFISTSRSTQGDNVFEGLIRKVDSMKKKNDEMLKGGMLQLGQSVITQPSANAAELAFMMKANPEAAGKLSTAYKLETDEAMAAIQGIDLTQTGALVVGDNNMFENVSSEDRKILTARLRSAKPQDISVMAVQDPQTGQWSPQITIRGEYEGDKEKHAPVTLYAPGGFNSAAVESWNRDTTFKAKNDVNVYGAAGRNINLTNASAFANIDKVTMVPVGNGFEVVNKTDNKSLGTVSNETAVDLRDAYYKWNDIFNAVQAGVQVQPKAISAIAEQTAHTLAEITGSGNNKSVVAYYYQQLINNITGK</sequence>
<organism evidence="1">
    <name type="scientific">CrAss-like virus sp. ctUXy6</name>
    <dbReference type="NCBI Taxonomy" id="2825835"/>
    <lineage>
        <taxon>Viruses</taxon>
        <taxon>Duplodnaviria</taxon>
        <taxon>Heunggongvirae</taxon>
        <taxon>Uroviricota</taxon>
        <taxon>Caudoviricetes</taxon>
        <taxon>Crassvirales</taxon>
    </lineage>
</organism>
<evidence type="ECO:0000313" key="1">
    <source>
        <dbReference type="EMBL" id="DAG02616.1"/>
    </source>
</evidence>
<proteinExistence type="predicted"/>
<name>A0A8S5V7D9_9CAUD</name>